<dbReference type="RefSeq" id="WP_347439166.1">
    <property type="nucleotide sequence ID" value="NZ_CP089291.1"/>
</dbReference>
<sequence length="177" mass="20806">MNKRIAIDMDQVIADTLVSLLDYYNKQYDDCLTEKDLYGKKLREVAKCGIQVQELYKIPKFFKELKVMEHSQEVIRELSKHYEIFITTAAMEVPTSFTEKYEWLNEHFPFIPDSHIVFCGDKSIIHADYLIDDSPRHFTRFKGQGILYTAPHNLHVTGYTRVNSWKDVADMFLQSTL</sequence>
<dbReference type="SUPFAM" id="SSF56784">
    <property type="entry name" value="HAD-like"/>
    <property type="match status" value="1"/>
</dbReference>
<dbReference type="Gene3D" id="3.40.50.1000">
    <property type="entry name" value="HAD superfamily/HAD-like"/>
    <property type="match status" value="1"/>
</dbReference>
<evidence type="ECO:0000313" key="2">
    <source>
        <dbReference type="EMBL" id="UOF92498.1"/>
    </source>
</evidence>
<dbReference type="SFLD" id="SFLDG01126">
    <property type="entry name" value="C1.2:_Nucleotidase_Like"/>
    <property type="match status" value="1"/>
</dbReference>
<evidence type="ECO:0000313" key="3">
    <source>
        <dbReference type="Proteomes" id="UP000830167"/>
    </source>
</evidence>
<dbReference type="EMBL" id="CP089291">
    <property type="protein sequence ID" value="UOF92498.1"/>
    <property type="molecule type" value="Genomic_DNA"/>
</dbReference>
<organism evidence="2 3">
    <name type="scientific">Fodinisporobacter ferrooxydans</name>
    <dbReference type="NCBI Taxonomy" id="2901836"/>
    <lineage>
        <taxon>Bacteria</taxon>
        <taxon>Bacillati</taxon>
        <taxon>Bacillota</taxon>
        <taxon>Bacilli</taxon>
        <taxon>Bacillales</taxon>
        <taxon>Alicyclobacillaceae</taxon>
        <taxon>Fodinisporobacter</taxon>
    </lineage>
</organism>
<gene>
    <name evidence="2" type="ORF">LSG31_10265</name>
</gene>
<dbReference type="PANTHER" id="PTHR16504">
    <property type="entry name" value="5'(3')-DEOXYRIBONUCLEOTIDASE"/>
    <property type="match status" value="1"/>
</dbReference>
<reference evidence="2" key="1">
    <citation type="submission" date="2021-12" db="EMBL/GenBank/DDBJ databases">
        <title>Alicyclobacillaceae gen. nov., sp. nov., isolated from chalcocite enrichment system.</title>
        <authorList>
            <person name="Jiang Z."/>
        </authorList>
    </citation>
    <scope>NUCLEOTIDE SEQUENCE</scope>
    <source>
        <strain evidence="2">MYW30-H2</strain>
    </source>
</reference>
<dbReference type="InterPro" id="IPR023214">
    <property type="entry name" value="HAD_sf"/>
</dbReference>
<dbReference type="PANTHER" id="PTHR16504:SF4">
    <property type="entry name" value="5'(3')-DEOXYRIBONUCLEOTIDASE"/>
    <property type="match status" value="1"/>
</dbReference>
<comment type="similarity">
    <text evidence="1">Belongs to the 5'(3')-deoxyribonucleotidase family.</text>
</comment>
<protein>
    <submittedName>
        <fullName evidence="2">5'-3'-deoxyribonucleotidase</fullName>
    </submittedName>
</protein>
<accession>A0ABY4CQ22</accession>
<dbReference type="SFLD" id="SFLDS00003">
    <property type="entry name" value="Haloacid_Dehalogenase"/>
    <property type="match status" value="1"/>
</dbReference>
<dbReference type="InterPro" id="IPR010708">
    <property type="entry name" value="5'(3')-deoxyribonucleotidase"/>
</dbReference>
<dbReference type="Pfam" id="PF06941">
    <property type="entry name" value="NT5C"/>
    <property type="match status" value="1"/>
</dbReference>
<name>A0ABY4CQ22_9BACL</name>
<dbReference type="Gene3D" id="1.10.40.40">
    <property type="entry name" value="Deoxyribonucleotidase, domain 2"/>
    <property type="match status" value="1"/>
</dbReference>
<keyword evidence="3" id="KW-1185">Reference proteome</keyword>
<evidence type="ECO:0000256" key="1">
    <source>
        <dbReference type="ARBA" id="ARBA00009589"/>
    </source>
</evidence>
<dbReference type="Proteomes" id="UP000830167">
    <property type="component" value="Chromosome"/>
</dbReference>
<dbReference type="SFLD" id="SFLDG01146">
    <property type="entry name" value="C1.2.2"/>
    <property type="match status" value="1"/>
</dbReference>
<proteinExistence type="inferred from homology"/>
<dbReference type="InterPro" id="IPR036412">
    <property type="entry name" value="HAD-like_sf"/>
</dbReference>